<proteinExistence type="predicted"/>
<dbReference type="Gene3D" id="3.40.250.10">
    <property type="entry name" value="Rhodanese-like domain"/>
    <property type="match status" value="1"/>
</dbReference>
<sequence length="94" mass="10490">MNTITVEDFNDEKDQVKGIVDVSPLSEHTSNSIPGSINIPLENIRQEGIPFEKSANVVLYSKTSSGAYKAYRHLITKGYTHLRVLEGGYIYWGS</sequence>
<dbReference type="EMBL" id="WJJP01000566">
    <property type="protein sequence ID" value="MBD3326346.1"/>
    <property type="molecule type" value="Genomic_DNA"/>
</dbReference>
<organism evidence="2 3">
    <name type="scientific">candidate division KSB3 bacterium</name>
    <dbReference type="NCBI Taxonomy" id="2044937"/>
    <lineage>
        <taxon>Bacteria</taxon>
        <taxon>candidate division KSB3</taxon>
    </lineage>
</organism>
<dbReference type="InterPro" id="IPR050229">
    <property type="entry name" value="GlpE_sulfurtransferase"/>
</dbReference>
<dbReference type="SUPFAM" id="SSF52821">
    <property type="entry name" value="Rhodanese/Cell cycle control phosphatase"/>
    <property type="match status" value="1"/>
</dbReference>
<dbReference type="PROSITE" id="PS50206">
    <property type="entry name" value="RHODANESE_3"/>
    <property type="match status" value="1"/>
</dbReference>
<comment type="caution">
    <text evidence="2">The sequence shown here is derived from an EMBL/GenBank/DDBJ whole genome shotgun (WGS) entry which is preliminary data.</text>
</comment>
<gene>
    <name evidence="2" type="ORF">GF339_17305</name>
</gene>
<evidence type="ECO:0000313" key="3">
    <source>
        <dbReference type="Proteomes" id="UP000649604"/>
    </source>
</evidence>
<reference evidence="2" key="1">
    <citation type="submission" date="2019-11" db="EMBL/GenBank/DDBJ databases">
        <title>Microbial mats filling the niche in hypersaline microbial mats.</title>
        <authorList>
            <person name="Wong H.L."/>
            <person name="Macleod F.I."/>
            <person name="White R.A. III"/>
            <person name="Burns B.P."/>
        </authorList>
    </citation>
    <scope>NUCLEOTIDE SEQUENCE</scope>
    <source>
        <strain evidence="2">Rbin_158</strain>
    </source>
</reference>
<dbReference type="InterPro" id="IPR036873">
    <property type="entry name" value="Rhodanese-like_dom_sf"/>
</dbReference>
<dbReference type="InterPro" id="IPR001763">
    <property type="entry name" value="Rhodanese-like_dom"/>
</dbReference>
<dbReference type="PANTHER" id="PTHR43031">
    <property type="entry name" value="FAD-DEPENDENT OXIDOREDUCTASE"/>
    <property type="match status" value="1"/>
</dbReference>
<name>A0A9D5JYK4_9BACT</name>
<dbReference type="SMART" id="SM00450">
    <property type="entry name" value="RHOD"/>
    <property type="match status" value="1"/>
</dbReference>
<evidence type="ECO:0000313" key="2">
    <source>
        <dbReference type="EMBL" id="MBD3326346.1"/>
    </source>
</evidence>
<dbReference type="Pfam" id="PF00581">
    <property type="entry name" value="Rhodanese"/>
    <property type="match status" value="1"/>
</dbReference>
<evidence type="ECO:0000259" key="1">
    <source>
        <dbReference type="PROSITE" id="PS50206"/>
    </source>
</evidence>
<dbReference type="AlphaFoldDB" id="A0A9D5JYK4"/>
<dbReference type="Proteomes" id="UP000649604">
    <property type="component" value="Unassembled WGS sequence"/>
</dbReference>
<accession>A0A9D5JYK4</accession>
<dbReference type="PANTHER" id="PTHR43031:SF16">
    <property type="entry name" value="OXIDOREDUCTASE"/>
    <property type="match status" value="1"/>
</dbReference>
<dbReference type="CDD" id="cd00158">
    <property type="entry name" value="RHOD"/>
    <property type="match status" value="1"/>
</dbReference>
<feature type="domain" description="Rhodanese" evidence="1">
    <location>
        <begin position="19"/>
        <end position="94"/>
    </location>
</feature>
<protein>
    <recommendedName>
        <fullName evidence="1">Rhodanese domain-containing protein</fullName>
    </recommendedName>
</protein>